<reference evidence="2 3" key="1">
    <citation type="submission" date="2020-05" db="EMBL/GenBank/DDBJ databases">
        <title>Draft genome sequence of Desulfovibrio psychrotolerans JS1T.</title>
        <authorList>
            <person name="Ueno A."/>
            <person name="Tamazawa S."/>
            <person name="Tamamura S."/>
            <person name="Murakami T."/>
            <person name="Kiyama T."/>
            <person name="Inomata H."/>
            <person name="Amano Y."/>
            <person name="Miyakawa K."/>
            <person name="Tamaki H."/>
            <person name="Naganuma T."/>
            <person name="Kaneko K."/>
        </authorList>
    </citation>
    <scope>NUCLEOTIDE SEQUENCE [LARGE SCALE GENOMIC DNA]</scope>
    <source>
        <strain evidence="2 3">JS1</strain>
    </source>
</reference>
<name>A0A7J0BRU5_9BACT</name>
<dbReference type="AlphaFoldDB" id="A0A7J0BRU5"/>
<evidence type="ECO:0000313" key="2">
    <source>
        <dbReference type="EMBL" id="GFM36378.1"/>
    </source>
</evidence>
<gene>
    <name evidence="2" type="ORF">DSM19430T_10620</name>
</gene>
<evidence type="ECO:0000313" key="3">
    <source>
        <dbReference type="Proteomes" id="UP000503820"/>
    </source>
</evidence>
<dbReference type="Proteomes" id="UP000503820">
    <property type="component" value="Unassembled WGS sequence"/>
</dbReference>
<dbReference type="RefSeq" id="WP_174409053.1">
    <property type="nucleotide sequence ID" value="NZ_BLVP01000005.1"/>
</dbReference>
<dbReference type="Gene3D" id="3.40.250.10">
    <property type="entry name" value="Rhodanese-like domain"/>
    <property type="match status" value="1"/>
</dbReference>
<comment type="caution">
    <text evidence="2">The sequence shown here is derived from an EMBL/GenBank/DDBJ whole genome shotgun (WGS) entry which is preliminary data.</text>
</comment>
<keyword evidence="3" id="KW-1185">Reference proteome</keyword>
<proteinExistence type="predicted"/>
<feature type="signal peptide" evidence="1">
    <location>
        <begin position="1"/>
        <end position="26"/>
    </location>
</feature>
<dbReference type="EMBL" id="BLVP01000005">
    <property type="protein sequence ID" value="GFM36378.1"/>
    <property type="molecule type" value="Genomic_DNA"/>
</dbReference>
<dbReference type="SUPFAM" id="SSF52821">
    <property type="entry name" value="Rhodanese/Cell cycle control phosphatase"/>
    <property type="match status" value="1"/>
</dbReference>
<dbReference type="InterPro" id="IPR036873">
    <property type="entry name" value="Rhodanese-like_dom_sf"/>
</dbReference>
<keyword evidence="1" id="KW-0732">Signal</keyword>
<evidence type="ECO:0008006" key="4">
    <source>
        <dbReference type="Google" id="ProtNLM"/>
    </source>
</evidence>
<feature type="chain" id="PRO_5029825959" description="Sulfurtransferase" evidence="1">
    <location>
        <begin position="27"/>
        <end position="91"/>
    </location>
</feature>
<sequence length="91" mass="9771">MRGKTLHILWATLLFVVLFTAISARAAEQTGISADEAKERLGVAVFVDARTGADWSGSQLIIPDALRGQPGQEATWAADIPKDSEIIVYCA</sequence>
<accession>A0A7J0BRU5</accession>
<organism evidence="2 3">
    <name type="scientific">Desulfovibrio psychrotolerans</name>
    <dbReference type="NCBI Taxonomy" id="415242"/>
    <lineage>
        <taxon>Bacteria</taxon>
        <taxon>Pseudomonadati</taxon>
        <taxon>Thermodesulfobacteriota</taxon>
        <taxon>Desulfovibrionia</taxon>
        <taxon>Desulfovibrionales</taxon>
        <taxon>Desulfovibrionaceae</taxon>
        <taxon>Desulfovibrio</taxon>
    </lineage>
</organism>
<protein>
    <recommendedName>
        <fullName evidence="4">Sulfurtransferase</fullName>
    </recommendedName>
</protein>
<evidence type="ECO:0000256" key="1">
    <source>
        <dbReference type="SAM" id="SignalP"/>
    </source>
</evidence>